<keyword evidence="1 2" id="KW-0378">Hydrolase</keyword>
<dbReference type="PRINTS" id="PR00112">
    <property type="entry name" value="ACYLPHPHTASE"/>
</dbReference>
<dbReference type="PROSITE" id="PS00150">
    <property type="entry name" value="ACYLPHOSPHATASE_1"/>
    <property type="match status" value="1"/>
</dbReference>
<protein>
    <recommendedName>
        <fullName evidence="1 2">Acylphosphatase</fullName>
        <ecNumber evidence="1 2">3.6.1.7</ecNumber>
    </recommendedName>
</protein>
<evidence type="ECO:0000256" key="3">
    <source>
        <dbReference type="RuleBase" id="RU004168"/>
    </source>
</evidence>
<dbReference type="EMBL" id="CP084166">
    <property type="protein sequence ID" value="UJG42160.1"/>
    <property type="molecule type" value="Genomic_DNA"/>
</dbReference>
<dbReference type="InterPro" id="IPR001792">
    <property type="entry name" value="Acylphosphatase-like_dom"/>
</dbReference>
<dbReference type="PROSITE" id="PS51160">
    <property type="entry name" value="ACYLPHOSPHATASE_3"/>
    <property type="match status" value="1"/>
</dbReference>
<organism evidence="5">
    <name type="scientific">Candidatus Heimdallarchaeum aukensis</name>
    <dbReference type="NCBI Taxonomy" id="2876573"/>
    <lineage>
        <taxon>Archaea</taxon>
        <taxon>Promethearchaeati</taxon>
        <taxon>Candidatus Heimdallarchaeota</taxon>
        <taxon>Candidatus Heimdallarchaeia (ex Rinke et al. 2021) (nom. nud.)</taxon>
        <taxon>Candidatus Heimdallarchaeales</taxon>
        <taxon>Candidatus Heimdallarchaeaceae</taxon>
        <taxon>Candidatus Heimdallarchaeum</taxon>
    </lineage>
</organism>
<comment type="catalytic activity">
    <reaction evidence="1 2">
        <text>an acyl phosphate + H2O = a carboxylate + phosphate + H(+)</text>
        <dbReference type="Rhea" id="RHEA:14965"/>
        <dbReference type="ChEBI" id="CHEBI:15377"/>
        <dbReference type="ChEBI" id="CHEBI:15378"/>
        <dbReference type="ChEBI" id="CHEBI:29067"/>
        <dbReference type="ChEBI" id="CHEBI:43474"/>
        <dbReference type="ChEBI" id="CHEBI:59918"/>
        <dbReference type="EC" id="3.6.1.7"/>
    </reaction>
</comment>
<dbReference type="PROSITE" id="PS00151">
    <property type="entry name" value="ACYLPHOSPHATASE_2"/>
    <property type="match status" value="1"/>
</dbReference>
<dbReference type="Proteomes" id="UP001201020">
    <property type="component" value="Chromosome"/>
</dbReference>
<feature type="active site" evidence="1">
    <location>
        <position position="37"/>
    </location>
</feature>
<comment type="similarity">
    <text evidence="3">Belongs to the acylphosphatase family.</text>
</comment>
<dbReference type="EC" id="3.6.1.7" evidence="1 2"/>
<gene>
    <name evidence="5" type="ORF">K9W45_11745</name>
</gene>
<dbReference type="AlphaFoldDB" id="A0A9Y1FM87"/>
<accession>A0A9Y1FM87</accession>
<name>A0A9Y1FM87_9ARCH</name>
<dbReference type="InterPro" id="IPR036046">
    <property type="entry name" value="Acylphosphatase-like_dom_sf"/>
</dbReference>
<dbReference type="SUPFAM" id="SSF54975">
    <property type="entry name" value="Acylphosphatase/BLUF domain-like"/>
    <property type="match status" value="1"/>
</dbReference>
<dbReference type="PANTHER" id="PTHR47268:SF4">
    <property type="entry name" value="ACYLPHOSPHATASE"/>
    <property type="match status" value="1"/>
</dbReference>
<dbReference type="InterPro" id="IPR020456">
    <property type="entry name" value="Acylphosphatase"/>
</dbReference>
<evidence type="ECO:0000256" key="1">
    <source>
        <dbReference type="PROSITE-ProRule" id="PRU00520"/>
    </source>
</evidence>
<evidence type="ECO:0000313" key="5">
    <source>
        <dbReference type="EMBL" id="UJG42160.1"/>
    </source>
</evidence>
<proteinExistence type="inferred from homology"/>
<feature type="active site" evidence="1">
    <location>
        <position position="19"/>
    </location>
</feature>
<dbReference type="GO" id="GO:0003998">
    <property type="term" value="F:acylphosphatase activity"/>
    <property type="evidence" value="ECO:0007669"/>
    <property type="project" value="UniProtKB-EC"/>
</dbReference>
<dbReference type="Pfam" id="PF00708">
    <property type="entry name" value="Acylphosphatase"/>
    <property type="match status" value="1"/>
</dbReference>
<dbReference type="PANTHER" id="PTHR47268">
    <property type="entry name" value="ACYLPHOSPHATASE"/>
    <property type="match status" value="1"/>
</dbReference>
<feature type="domain" description="Acylphosphatase-like" evidence="4">
    <location>
        <begin position="4"/>
        <end position="91"/>
    </location>
</feature>
<reference evidence="5" key="1">
    <citation type="journal article" date="2022" name="Nat. Microbiol.">
        <title>Unique mobile elements and scalable gene flow at the prokaryote-eukaryote boundary revealed by circularized Asgard archaea genomes.</title>
        <authorList>
            <person name="Wu F."/>
            <person name="Speth D.R."/>
            <person name="Philosof A."/>
            <person name="Cremiere A."/>
            <person name="Narayanan A."/>
            <person name="Barco R.A."/>
            <person name="Connon S.A."/>
            <person name="Amend J.P."/>
            <person name="Antoshechkin I.A."/>
            <person name="Orphan V.J."/>
        </authorList>
    </citation>
    <scope>NUCLEOTIDE SEQUENCE</scope>
    <source>
        <strain evidence="5">PM71</strain>
    </source>
</reference>
<dbReference type="InterPro" id="IPR017968">
    <property type="entry name" value="Acylphosphatase_CS"/>
</dbReference>
<evidence type="ECO:0000259" key="4">
    <source>
        <dbReference type="PROSITE" id="PS51160"/>
    </source>
</evidence>
<evidence type="ECO:0000256" key="2">
    <source>
        <dbReference type="RuleBase" id="RU000553"/>
    </source>
</evidence>
<sequence>MNKRIEVKVTGIVQGVCFRAYTRDFAKRIGVNGYVRNLVDGSVEIVAEGEEEKLWELIKFAKRGPPSARVYNIDVKWTEASNQYNNFTIKY</sequence>
<dbReference type="Gene3D" id="3.30.70.100">
    <property type="match status" value="1"/>
</dbReference>